<feature type="chain" id="PRO_5022140501" evidence="2">
    <location>
        <begin position="22"/>
        <end position="120"/>
    </location>
</feature>
<feature type="signal peptide" evidence="2">
    <location>
        <begin position="1"/>
        <end position="21"/>
    </location>
</feature>
<accession>A0A540MTU8</accession>
<reference evidence="3 4" key="1">
    <citation type="journal article" date="2019" name="G3 (Bethesda)">
        <title>Sequencing of a Wild Apple (Malus baccata) Genome Unravels the Differences Between Cultivated and Wild Apple Species Regarding Disease Resistance and Cold Tolerance.</title>
        <authorList>
            <person name="Chen X."/>
        </authorList>
    </citation>
    <scope>NUCLEOTIDE SEQUENCE [LARGE SCALE GENOMIC DNA]</scope>
    <source>
        <strain evidence="4">cv. Shandingzi</strain>
        <tissue evidence="3">Leaves</tissue>
    </source>
</reference>
<sequence length="120" mass="12848">MAPNSCLYLMILLLVGLLCLSQNSHQMGKSYVAILLQGLHEIHDASTVLEVANVVCGFSGAGHNMQHVKLGRRTGARTPPSPTRNRPVHMVSPTAPQKPSVNLLPPPPPPRRISSTSSTP</sequence>
<protein>
    <submittedName>
        <fullName evidence="3">Uncharacterized protein</fullName>
    </submittedName>
</protein>
<keyword evidence="2" id="KW-0732">Signal</keyword>
<feature type="region of interest" description="Disordered" evidence="1">
    <location>
        <begin position="67"/>
        <end position="120"/>
    </location>
</feature>
<comment type="caution">
    <text evidence="3">The sequence shown here is derived from an EMBL/GenBank/DDBJ whole genome shotgun (WGS) entry which is preliminary data.</text>
</comment>
<keyword evidence="4" id="KW-1185">Reference proteome</keyword>
<organism evidence="3 4">
    <name type="scientific">Malus baccata</name>
    <name type="common">Siberian crab apple</name>
    <name type="synonym">Pyrus baccata</name>
    <dbReference type="NCBI Taxonomy" id="106549"/>
    <lineage>
        <taxon>Eukaryota</taxon>
        <taxon>Viridiplantae</taxon>
        <taxon>Streptophyta</taxon>
        <taxon>Embryophyta</taxon>
        <taxon>Tracheophyta</taxon>
        <taxon>Spermatophyta</taxon>
        <taxon>Magnoliopsida</taxon>
        <taxon>eudicotyledons</taxon>
        <taxon>Gunneridae</taxon>
        <taxon>Pentapetalae</taxon>
        <taxon>rosids</taxon>
        <taxon>fabids</taxon>
        <taxon>Rosales</taxon>
        <taxon>Rosaceae</taxon>
        <taxon>Amygdaloideae</taxon>
        <taxon>Maleae</taxon>
        <taxon>Malus</taxon>
    </lineage>
</organism>
<dbReference type="AlphaFoldDB" id="A0A540MTU8"/>
<gene>
    <name evidence="3" type="ORF">C1H46_012228</name>
</gene>
<proteinExistence type="predicted"/>
<dbReference type="Proteomes" id="UP000315295">
    <property type="component" value="Unassembled WGS sequence"/>
</dbReference>
<evidence type="ECO:0000313" key="4">
    <source>
        <dbReference type="Proteomes" id="UP000315295"/>
    </source>
</evidence>
<evidence type="ECO:0000256" key="2">
    <source>
        <dbReference type="SAM" id="SignalP"/>
    </source>
</evidence>
<name>A0A540MTU8_MALBA</name>
<dbReference type="EMBL" id="VIEB01000180">
    <property type="protein sequence ID" value="TQE02227.1"/>
    <property type="molecule type" value="Genomic_DNA"/>
</dbReference>
<evidence type="ECO:0000256" key="1">
    <source>
        <dbReference type="SAM" id="MobiDB-lite"/>
    </source>
</evidence>
<evidence type="ECO:0000313" key="3">
    <source>
        <dbReference type="EMBL" id="TQE02227.1"/>
    </source>
</evidence>